<dbReference type="InterPro" id="IPR036249">
    <property type="entry name" value="Thioredoxin-like_sf"/>
</dbReference>
<dbReference type="CDD" id="cd02966">
    <property type="entry name" value="TlpA_like_family"/>
    <property type="match status" value="1"/>
</dbReference>
<evidence type="ECO:0000256" key="2">
    <source>
        <dbReference type="ARBA" id="ARBA00022748"/>
    </source>
</evidence>
<dbReference type="Proteomes" id="UP000251842">
    <property type="component" value="Chromosome"/>
</dbReference>
<dbReference type="PROSITE" id="PS51352">
    <property type="entry name" value="THIOREDOXIN_2"/>
    <property type="match status" value="1"/>
</dbReference>
<evidence type="ECO:0000256" key="4">
    <source>
        <dbReference type="ARBA" id="ARBA00023284"/>
    </source>
</evidence>
<dbReference type="KEGG" id="lue:DCD74_12215"/>
<name>A0A344J8G6_9GAMM</name>
<dbReference type="PANTHER" id="PTHR42852">
    <property type="entry name" value="THIOL:DISULFIDE INTERCHANGE PROTEIN DSBE"/>
    <property type="match status" value="1"/>
</dbReference>
<dbReference type="RefSeq" id="WP_112927531.1">
    <property type="nucleotide sequence ID" value="NZ_CP029556.1"/>
</dbReference>
<accession>A0A344J8G6</accession>
<sequence length="199" mass="21409">MKRETRQLLWIALLAGAVGLVAAFVVNGPGPIWRTELGQRALQAVIQRDAPAGLAIARSGEPLPKVSVMTLDGTRIDLPLPNGRPVLVNVWATWCGPCIKEMPELAAFHEKQGNDGVQVVGVALDEAAAVHDWLARRPSPYPHYRDDAGPRDAGVVLGNPAGVLPYSVLVDARGVVRKQRVGPFTSETDVAYWSHTDAN</sequence>
<dbReference type="InterPro" id="IPR050553">
    <property type="entry name" value="Thioredoxin_ResA/DsbE_sf"/>
</dbReference>
<keyword evidence="7" id="KW-1185">Reference proteome</keyword>
<keyword evidence="3" id="KW-1015">Disulfide bond</keyword>
<evidence type="ECO:0000256" key="1">
    <source>
        <dbReference type="ARBA" id="ARBA00004196"/>
    </source>
</evidence>
<feature type="domain" description="Thioredoxin" evidence="5">
    <location>
        <begin position="57"/>
        <end position="199"/>
    </location>
</feature>
<dbReference type="AlphaFoldDB" id="A0A344J8G6"/>
<dbReference type="InterPro" id="IPR013766">
    <property type="entry name" value="Thioredoxin_domain"/>
</dbReference>
<evidence type="ECO:0000313" key="6">
    <source>
        <dbReference type="EMBL" id="AXA85326.1"/>
    </source>
</evidence>
<dbReference type="GO" id="GO:0030313">
    <property type="term" value="C:cell envelope"/>
    <property type="evidence" value="ECO:0007669"/>
    <property type="project" value="UniProtKB-SubCell"/>
</dbReference>
<dbReference type="Pfam" id="PF08534">
    <property type="entry name" value="Redoxin"/>
    <property type="match status" value="1"/>
</dbReference>
<evidence type="ECO:0000259" key="5">
    <source>
        <dbReference type="PROSITE" id="PS51352"/>
    </source>
</evidence>
<dbReference type="GO" id="GO:0017004">
    <property type="term" value="P:cytochrome complex assembly"/>
    <property type="evidence" value="ECO:0007669"/>
    <property type="project" value="UniProtKB-KW"/>
</dbReference>
<dbReference type="InterPro" id="IPR013740">
    <property type="entry name" value="Redoxin"/>
</dbReference>
<keyword evidence="4" id="KW-0676">Redox-active center</keyword>
<comment type="subcellular location">
    <subcellularLocation>
        <location evidence="1">Cell envelope</location>
    </subcellularLocation>
</comment>
<reference evidence="7" key="1">
    <citation type="submission" date="2018-05" db="EMBL/GenBank/DDBJ databases">
        <title>Luteimonas pekinense sp. nov., isolated from human Meibomian gland secretions, Beijing, China.</title>
        <authorList>
            <person name="Wen T."/>
            <person name="Bai H."/>
            <person name="Lv H."/>
        </authorList>
    </citation>
    <scope>NUCLEOTIDE SEQUENCE [LARGE SCALE GENOMIC DNA]</scope>
    <source>
        <strain evidence="7">83-4</strain>
    </source>
</reference>
<dbReference type="PANTHER" id="PTHR42852:SF6">
    <property type="entry name" value="THIOL:DISULFIDE INTERCHANGE PROTEIN DSBE"/>
    <property type="match status" value="1"/>
</dbReference>
<organism evidence="6 7">
    <name type="scientific">Solilutibacter oculi</name>
    <dbReference type="NCBI Taxonomy" id="2698682"/>
    <lineage>
        <taxon>Bacteria</taxon>
        <taxon>Pseudomonadati</taxon>
        <taxon>Pseudomonadota</taxon>
        <taxon>Gammaproteobacteria</taxon>
        <taxon>Lysobacterales</taxon>
        <taxon>Lysobacteraceae</taxon>
        <taxon>Solilutibacter</taxon>
    </lineage>
</organism>
<dbReference type="GO" id="GO:0016491">
    <property type="term" value="F:oxidoreductase activity"/>
    <property type="evidence" value="ECO:0007669"/>
    <property type="project" value="InterPro"/>
</dbReference>
<gene>
    <name evidence="6" type="ORF">DCD74_12215</name>
</gene>
<dbReference type="EMBL" id="CP029556">
    <property type="protein sequence ID" value="AXA85326.1"/>
    <property type="molecule type" value="Genomic_DNA"/>
</dbReference>
<protein>
    <submittedName>
        <fullName evidence="6">TlpA family protein disulfide reductase</fullName>
    </submittedName>
</protein>
<evidence type="ECO:0000313" key="7">
    <source>
        <dbReference type="Proteomes" id="UP000251842"/>
    </source>
</evidence>
<proteinExistence type="predicted"/>
<evidence type="ECO:0000256" key="3">
    <source>
        <dbReference type="ARBA" id="ARBA00023157"/>
    </source>
</evidence>
<dbReference type="OrthoDB" id="9796554at2"/>
<dbReference type="SUPFAM" id="SSF52833">
    <property type="entry name" value="Thioredoxin-like"/>
    <property type="match status" value="1"/>
</dbReference>
<dbReference type="Gene3D" id="3.40.30.10">
    <property type="entry name" value="Glutaredoxin"/>
    <property type="match status" value="1"/>
</dbReference>
<keyword evidence="2" id="KW-0201">Cytochrome c-type biogenesis</keyword>